<proteinExistence type="predicted"/>
<organism evidence="1 2">
    <name type="scientific">Thermostaphylospora chromogena</name>
    <dbReference type="NCBI Taxonomy" id="35622"/>
    <lineage>
        <taxon>Bacteria</taxon>
        <taxon>Bacillati</taxon>
        <taxon>Actinomycetota</taxon>
        <taxon>Actinomycetes</taxon>
        <taxon>Streptosporangiales</taxon>
        <taxon>Thermomonosporaceae</taxon>
        <taxon>Thermostaphylospora</taxon>
    </lineage>
</organism>
<sequence>MGVNQPGRRTRMLKVIPPRLLVPYLSGRRTVISGYVYREQDCAGLTTPRQYYHALDLGFEGSELTADVPELYIMRWLSRDVDAYVVPYGPHMGGDWSDSPPFAGNGFTTSREHVVPQFHTMPMPIPAGAEIVHLTDAGQTLFGLYDGLAWRPAAQRSAS</sequence>
<name>A0A1H1HVG1_9ACTN</name>
<gene>
    <name evidence="1" type="ORF">SAMN04489764_4868</name>
</gene>
<dbReference type="AlphaFoldDB" id="A0A1H1HVG1"/>
<dbReference type="STRING" id="35622.SAMN04489764_4868"/>
<evidence type="ECO:0000313" key="1">
    <source>
        <dbReference type="EMBL" id="SDR29415.1"/>
    </source>
</evidence>
<reference evidence="1 2" key="1">
    <citation type="submission" date="2016-10" db="EMBL/GenBank/DDBJ databases">
        <authorList>
            <person name="de Groot N.N."/>
        </authorList>
    </citation>
    <scope>NUCLEOTIDE SEQUENCE [LARGE SCALE GENOMIC DNA]</scope>
    <source>
        <strain evidence="1 2">DSM 43794</strain>
    </source>
</reference>
<evidence type="ECO:0000313" key="2">
    <source>
        <dbReference type="Proteomes" id="UP000217103"/>
    </source>
</evidence>
<protein>
    <submittedName>
        <fullName evidence="1">Uncharacterized protein</fullName>
    </submittedName>
</protein>
<dbReference type="EMBL" id="FNKK01000002">
    <property type="protein sequence ID" value="SDR29415.1"/>
    <property type="molecule type" value="Genomic_DNA"/>
</dbReference>
<accession>A0A1H1HVG1</accession>
<keyword evidence="2" id="KW-1185">Reference proteome</keyword>
<dbReference type="Proteomes" id="UP000217103">
    <property type="component" value="Unassembled WGS sequence"/>
</dbReference>